<dbReference type="AlphaFoldDB" id="A0A0F9TKX5"/>
<comment type="caution">
    <text evidence="1">The sequence shown here is derived from an EMBL/GenBank/DDBJ whole genome shotgun (WGS) entry which is preliminary data.</text>
</comment>
<organism evidence="1">
    <name type="scientific">marine sediment metagenome</name>
    <dbReference type="NCBI Taxonomy" id="412755"/>
    <lineage>
        <taxon>unclassified sequences</taxon>
        <taxon>metagenomes</taxon>
        <taxon>ecological metagenomes</taxon>
    </lineage>
</organism>
<protein>
    <submittedName>
        <fullName evidence="1">Uncharacterized protein</fullName>
    </submittedName>
</protein>
<accession>A0A0F9TKX5</accession>
<dbReference type="EMBL" id="LAZR01001153">
    <property type="protein sequence ID" value="KKN49736.1"/>
    <property type="molecule type" value="Genomic_DNA"/>
</dbReference>
<sequence>MPYPGGKHGPGHYVGAAGGGGSFFSSPFVLYDNIYHHIGAVSSVNGVNFNGFSVGILRTIPTGSFDWVDVPDLPLQYFEGLPVPPVGPDWSVREESNISGIPWLFKPQVLGVWHRLSSPGVWSIGKPAASTTVERTSVFELSLTADTSDVLARATLQVIYERP</sequence>
<proteinExistence type="predicted"/>
<name>A0A0F9TKX5_9ZZZZ</name>
<evidence type="ECO:0000313" key="1">
    <source>
        <dbReference type="EMBL" id="KKN49736.1"/>
    </source>
</evidence>
<reference evidence="1" key="1">
    <citation type="journal article" date="2015" name="Nature">
        <title>Complex archaea that bridge the gap between prokaryotes and eukaryotes.</title>
        <authorList>
            <person name="Spang A."/>
            <person name="Saw J.H."/>
            <person name="Jorgensen S.L."/>
            <person name="Zaremba-Niedzwiedzka K."/>
            <person name="Martijn J."/>
            <person name="Lind A.E."/>
            <person name="van Eijk R."/>
            <person name="Schleper C."/>
            <person name="Guy L."/>
            <person name="Ettema T.J."/>
        </authorList>
    </citation>
    <scope>NUCLEOTIDE SEQUENCE</scope>
</reference>
<gene>
    <name evidence="1" type="ORF">LCGC14_0639860</name>
</gene>